<keyword evidence="5 8" id="KW-0720">Serine protease</keyword>
<dbReference type="Pfam" id="PF00089">
    <property type="entry name" value="Trypsin"/>
    <property type="match status" value="1"/>
</dbReference>
<protein>
    <recommendedName>
        <fullName evidence="7">chymotrypsin</fullName>
        <ecNumber evidence="7">3.4.21.1</ecNumber>
    </recommendedName>
</protein>
<dbReference type="EMBL" id="CAJNRD030001122">
    <property type="protein sequence ID" value="CAG5100295.1"/>
    <property type="molecule type" value="Genomic_DNA"/>
</dbReference>
<dbReference type="PANTHER" id="PTHR24252">
    <property type="entry name" value="ACROSIN-RELATED"/>
    <property type="match status" value="1"/>
</dbReference>
<evidence type="ECO:0000256" key="7">
    <source>
        <dbReference type="ARBA" id="ARBA00044036"/>
    </source>
</evidence>
<dbReference type="SMART" id="SM00020">
    <property type="entry name" value="Tryp_SPc"/>
    <property type="match status" value="1"/>
</dbReference>
<dbReference type="Proteomes" id="UP000786811">
    <property type="component" value="Unassembled WGS sequence"/>
</dbReference>
<keyword evidence="11" id="KW-1185">Reference proteome</keyword>
<dbReference type="OrthoDB" id="8440449at2759"/>
<dbReference type="GO" id="GO:0016485">
    <property type="term" value="P:protein processing"/>
    <property type="evidence" value="ECO:0007669"/>
    <property type="project" value="UniProtKB-ARBA"/>
</dbReference>
<dbReference type="PROSITE" id="PS00134">
    <property type="entry name" value="TRYPSIN_HIS"/>
    <property type="match status" value="1"/>
</dbReference>
<evidence type="ECO:0000256" key="5">
    <source>
        <dbReference type="ARBA" id="ARBA00022825"/>
    </source>
</evidence>
<dbReference type="GO" id="GO:0004252">
    <property type="term" value="F:serine-type endopeptidase activity"/>
    <property type="evidence" value="ECO:0007669"/>
    <property type="project" value="UniProtKB-EC"/>
</dbReference>
<evidence type="ECO:0000256" key="3">
    <source>
        <dbReference type="ARBA" id="ARBA00022670"/>
    </source>
</evidence>
<evidence type="ECO:0000313" key="11">
    <source>
        <dbReference type="Proteomes" id="UP000786811"/>
    </source>
</evidence>
<dbReference type="AlphaFoldDB" id="A0A8J2MN74"/>
<gene>
    <name evidence="10" type="ORF">HICCMSTLAB_LOCUS9482</name>
</gene>
<reference evidence="10" key="1">
    <citation type="submission" date="2021-04" db="EMBL/GenBank/DDBJ databases">
        <authorList>
            <person name="Chebbi M.A.C M."/>
        </authorList>
    </citation>
    <scope>NUCLEOTIDE SEQUENCE</scope>
</reference>
<keyword evidence="2" id="KW-0964">Secreted</keyword>
<evidence type="ECO:0000256" key="2">
    <source>
        <dbReference type="ARBA" id="ARBA00022525"/>
    </source>
</evidence>
<keyword evidence="6" id="KW-1015">Disulfide bond</keyword>
<dbReference type="CDD" id="cd00190">
    <property type="entry name" value="Tryp_SPc"/>
    <property type="match status" value="1"/>
</dbReference>
<dbReference type="PRINTS" id="PR00722">
    <property type="entry name" value="CHYMOTRYPSIN"/>
</dbReference>
<dbReference type="PANTHER" id="PTHR24252:SF7">
    <property type="entry name" value="HYALIN"/>
    <property type="match status" value="1"/>
</dbReference>
<evidence type="ECO:0000256" key="4">
    <source>
        <dbReference type="ARBA" id="ARBA00022801"/>
    </source>
</evidence>
<dbReference type="EC" id="3.4.21.1" evidence="7"/>
<dbReference type="InterPro" id="IPR018114">
    <property type="entry name" value="TRYPSIN_HIS"/>
</dbReference>
<feature type="domain" description="Peptidase S1" evidence="9">
    <location>
        <begin position="57"/>
        <end position="286"/>
    </location>
</feature>
<comment type="caution">
    <text evidence="10">The sequence shown here is derived from an EMBL/GenBank/DDBJ whole genome shotgun (WGS) entry which is preliminary data.</text>
</comment>
<evidence type="ECO:0000256" key="8">
    <source>
        <dbReference type="RuleBase" id="RU363034"/>
    </source>
</evidence>
<dbReference type="PROSITE" id="PS00135">
    <property type="entry name" value="TRYPSIN_SER"/>
    <property type="match status" value="1"/>
</dbReference>
<dbReference type="InterPro" id="IPR001254">
    <property type="entry name" value="Trypsin_dom"/>
</dbReference>
<dbReference type="GO" id="GO:0005576">
    <property type="term" value="C:extracellular region"/>
    <property type="evidence" value="ECO:0007669"/>
    <property type="project" value="UniProtKB-SubCell"/>
</dbReference>
<dbReference type="InterPro" id="IPR009003">
    <property type="entry name" value="Peptidase_S1_PA"/>
</dbReference>
<organism evidence="10 11">
    <name type="scientific">Cotesia congregata</name>
    <name type="common">Parasitoid wasp</name>
    <name type="synonym">Apanteles congregatus</name>
    <dbReference type="NCBI Taxonomy" id="51543"/>
    <lineage>
        <taxon>Eukaryota</taxon>
        <taxon>Metazoa</taxon>
        <taxon>Ecdysozoa</taxon>
        <taxon>Arthropoda</taxon>
        <taxon>Hexapoda</taxon>
        <taxon>Insecta</taxon>
        <taxon>Pterygota</taxon>
        <taxon>Neoptera</taxon>
        <taxon>Endopterygota</taxon>
        <taxon>Hymenoptera</taxon>
        <taxon>Apocrita</taxon>
        <taxon>Ichneumonoidea</taxon>
        <taxon>Braconidae</taxon>
        <taxon>Microgastrinae</taxon>
        <taxon>Cotesia</taxon>
    </lineage>
</organism>
<evidence type="ECO:0000256" key="6">
    <source>
        <dbReference type="ARBA" id="ARBA00023157"/>
    </source>
</evidence>
<keyword evidence="3 8" id="KW-0645">Protease</keyword>
<dbReference type="InterPro" id="IPR001314">
    <property type="entry name" value="Peptidase_S1A"/>
</dbReference>
<sequence length="286" mass="31403">MHMPSATTNLAQSTPLYRMSKTVNRFCAMEESLDPLDCPTGLDLTTGVLPKPFQGRIVNGDNAQLGEIPYQVSLQIPYSSFHFCGGAILNNNYVITAAHCVEERSPSDVKVVSATVDLRNPQSIHEVIKVIVHERYNSMDSWRNDIALLKVKDVFIESAVVSFVPLPSPNQEVPSNSVAVVSGWGRLTEGGNTPTILQKTTIVIADQDYCEQKYGWHNLNIYESHICAYDPIEESGSCHGDSGGPLTVDGKLTGVVSWALGCASTEYPTVYTRVSEYIYWINANAL</sequence>
<keyword evidence="4 8" id="KW-0378">Hydrolase</keyword>
<accession>A0A8J2MN74</accession>
<dbReference type="InterPro" id="IPR033116">
    <property type="entry name" value="TRYPSIN_SER"/>
</dbReference>
<evidence type="ECO:0000256" key="1">
    <source>
        <dbReference type="ARBA" id="ARBA00004239"/>
    </source>
</evidence>
<name>A0A8J2MN74_COTCN</name>
<evidence type="ECO:0000259" key="9">
    <source>
        <dbReference type="PROSITE" id="PS50240"/>
    </source>
</evidence>
<dbReference type="PROSITE" id="PS50240">
    <property type="entry name" value="TRYPSIN_DOM"/>
    <property type="match status" value="1"/>
</dbReference>
<evidence type="ECO:0000313" key="10">
    <source>
        <dbReference type="EMBL" id="CAG5100295.1"/>
    </source>
</evidence>
<proteinExistence type="predicted"/>
<dbReference type="SUPFAM" id="SSF50494">
    <property type="entry name" value="Trypsin-like serine proteases"/>
    <property type="match status" value="1"/>
</dbReference>
<dbReference type="InterPro" id="IPR043504">
    <property type="entry name" value="Peptidase_S1_PA_chymotrypsin"/>
</dbReference>
<comment type="subcellular location">
    <subcellularLocation>
        <location evidence="1">Secreted</location>
        <location evidence="1">Extracellular space</location>
    </subcellularLocation>
</comment>
<dbReference type="Gene3D" id="2.40.10.10">
    <property type="entry name" value="Trypsin-like serine proteases"/>
    <property type="match status" value="1"/>
</dbReference>
<dbReference type="FunFam" id="2.40.10.10:FF:000047">
    <property type="entry name" value="Trypsin eta"/>
    <property type="match status" value="1"/>
</dbReference>